<dbReference type="AlphaFoldDB" id="A0AAD9DDE4"/>
<feature type="region of interest" description="Disordered" evidence="1">
    <location>
        <begin position="437"/>
        <end position="471"/>
    </location>
</feature>
<feature type="compositionally biased region" description="Basic residues" evidence="1">
    <location>
        <begin position="53"/>
        <end position="69"/>
    </location>
</feature>
<feature type="compositionally biased region" description="Acidic residues" evidence="1">
    <location>
        <begin position="441"/>
        <end position="451"/>
    </location>
</feature>
<gene>
    <name evidence="2" type="ORF">QTG54_007502</name>
</gene>
<evidence type="ECO:0000313" key="2">
    <source>
        <dbReference type="EMBL" id="KAK1741929.1"/>
    </source>
</evidence>
<feature type="region of interest" description="Disordered" evidence="1">
    <location>
        <begin position="20"/>
        <end position="73"/>
    </location>
</feature>
<feature type="region of interest" description="Disordered" evidence="1">
    <location>
        <begin position="109"/>
        <end position="143"/>
    </location>
</feature>
<evidence type="ECO:0000256" key="1">
    <source>
        <dbReference type="SAM" id="MobiDB-lite"/>
    </source>
</evidence>
<dbReference type="EMBL" id="JATAAI010000012">
    <property type="protein sequence ID" value="KAK1741929.1"/>
    <property type="molecule type" value="Genomic_DNA"/>
</dbReference>
<protein>
    <submittedName>
        <fullName evidence="2">Uncharacterized protein</fullName>
    </submittedName>
</protein>
<name>A0AAD9DDE4_9STRA</name>
<feature type="region of interest" description="Disordered" evidence="1">
    <location>
        <begin position="490"/>
        <end position="536"/>
    </location>
</feature>
<organism evidence="2 3">
    <name type="scientific">Skeletonema marinoi</name>
    <dbReference type="NCBI Taxonomy" id="267567"/>
    <lineage>
        <taxon>Eukaryota</taxon>
        <taxon>Sar</taxon>
        <taxon>Stramenopiles</taxon>
        <taxon>Ochrophyta</taxon>
        <taxon>Bacillariophyta</taxon>
        <taxon>Coscinodiscophyceae</taxon>
        <taxon>Thalassiosirophycidae</taxon>
        <taxon>Thalassiosirales</taxon>
        <taxon>Skeletonemataceae</taxon>
        <taxon>Skeletonema</taxon>
        <taxon>Skeletonema marinoi-dohrnii complex</taxon>
    </lineage>
</organism>
<feature type="compositionally biased region" description="Acidic residues" evidence="1">
    <location>
        <begin position="519"/>
        <end position="528"/>
    </location>
</feature>
<feature type="compositionally biased region" description="Basic and acidic residues" evidence="1">
    <location>
        <begin position="127"/>
        <end position="137"/>
    </location>
</feature>
<proteinExistence type="predicted"/>
<evidence type="ECO:0000313" key="3">
    <source>
        <dbReference type="Proteomes" id="UP001224775"/>
    </source>
</evidence>
<reference evidence="2" key="1">
    <citation type="submission" date="2023-06" db="EMBL/GenBank/DDBJ databases">
        <title>Survivors Of The Sea: Transcriptome response of Skeletonema marinoi to long-term dormancy.</title>
        <authorList>
            <person name="Pinder M.I.M."/>
            <person name="Kourtchenko O."/>
            <person name="Robertson E.K."/>
            <person name="Larsson T."/>
            <person name="Maumus F."/>
            <person name="Osuna-Cruz C.M."/>
            <person name="Vancaester E."/>
            <person name="Stenow R."/>
            <person name="Vandepoele K."/>
            <person name="Ploug H."/>
            <person name="Bruchert V."/>
            <person name="Godhe A."/>
            <person name="Topel M."/>
        </authorList>
    </citation>
    <scope>NUCLEOTIDE SEQUENCE</scope>
    <source>
        <strain evidence="2">R05AC</strain>
    </source>
</reference>
<comment type="caution">
    <text evidence="2">The sequence shown here is derived from an EMBL/GenBank/DDBJ whole genome shotgun (WGS) entry which is preliminary data.</text>
</comment>
<accession>A0AAD9DDE4</accession>
<dbReference type="Proteomes" id="UP001224775">
    <property type="component" value="Unassembled WGS sequence"/>
</dbReference>
<feature type="region of interest" description="Disordered" evidence="1">
    <location>
        <begin position="233"/>
        <end position="275"/>
    </location>
</feature>
<sequence>MTTASTSALVLIGWDDIKGRPIYSKKQPESSSAPAKKKKAPIKKGIIVTAERKKAKTKSQRGNHHKNGKERRNIPTVQVAVGSLMTGIANDDNVELSFDEQINQQTSFRAVSKPARKVSFSPTSKSFDNDTAKRRDSTNSSKPIIVSNTKSWVKKRRGYGSKKFSHGSGYISPVFVLEGAGGNNVGWGGTSKSVGSDHDDTHSGETEQLDMQHENEGDEVLSVVNDDLSSALSRNDGVGVSFSPTTPAAAGDIESVGHDSIDSSLDNHSGSEREASSGLFSYGELDNHNDVASINQQPNESIPEMIHVETDVTVTNDDDDDDLTVKAEDHGSSAITNSIGHLNNHTPSTKTADETSYKLHIGGTNDFIDYDIPLDEPNALDNLIQKGGGKKRSYGCSEKPVWVTNRQAKASSAAISGNVVGWDEVKCRPIFAKPKKKVDENELDESNDDVSDDRGDIAGDDANIKSHKRRSYSSRFRKTSLTKAIEQMSVLTSPKEADDHSDIDSSQEQENCSSRDDVNLDSENDEEDGTRAKSNVDFDFEMDEVSNDENAHHIQPTESSSLEAARAFFRYLDSNHRLVVDQTDASPRVSSEVIRTTRQIVHSDQLRTEYSEYCDMLSQTGVAPITISEFANNWNRYFVGKGIRDGLFDED</sequence>
<keyword evidence="3" id="KW-1185">Reference proteome</keyword>